<sequence length="27" mass="3184">MYLENNVEVTVHFNTAILIDLLHNKNK</sequence>
<accession>A0A0A9FMX4</accession>
<proteinExistence type="predicted"/>
<protein>
    <submittedName>
        <fullName evidence="1">Uncharacterized protein</fullName>
    </submittedName>
</protein>
<evidence type="ECO:0000313" key="1">
    <source>
        <dbReference type="EMBL" id="JAE12649.1"/>
    </source>
</evidence>
<name>A0A0A9FMX4_ARUDO</name>
<organism evidence="1">
    <name type="scientific">Arundo donax</name>
    <name type="common">Giant reed</name>
    <name type="synonym">Donax arundinaceus</name>
    <dbReference type="NCBI Taxonomy" id="35708"/>
    <lineage>
        <taxon>Eukaryota</taxon>
        <taxon>Viridiplantae</taxon>
        <taxon>Streptophyta</taxon>
        <taxon>Embryophyta</taxon>
        <taxon>Tracheophyta</taxon>
        <taxon>Spermatophyta</taxon>
        <taxon>Magnoliopsida</taxon>
        <taxon>Liliopsida</taxon>
        <taxon>Poales</taxon>
        <taxon>Poaceae</taxon>
        <taxon>PACMAD clade</taxon>
        <taxon>Arundinoideae</taxon>
        <taxon>Arundineae</taxon>
        <taxon>Arundo</taxon>
    </lineage>
</organism>
<reference evidence="1" key="1">
    <citation type="submission" date="2014-09" db="EMBL/GenBank/DDBJ databases">
        <authorList>
            <person name="Magalhaes I.L.F."/>
            <person name="Oliveira U."/>
            <person name="Santos F.R."/>
            <person name="Vidigal T.H.D.A."/>
            <person name="Brescovit A.D."/>
            <person name="Santos A.J."/>
        </authorList>
    </citation>
    <scope>NUCLEOTIDE SEQUENCE</scope>
    <source>
        <tissue evidence="1">Shoot tissue taken approximately 20 cm above the soil surface</tissue>
    </source>
</reference>
<dbReference type="AlphaFoldDB" id="A0A0A9FMX4"/>
<dbReference type="EMBL" id="GBRH01185247">
    <property type="protein sequence ID" value="JAE12649.1"/>
    <property type="molecule type" value="Transcribed_RNA"/>
</dbReference>
<reference evidence="1" key="2">
    <citation type="journal article" date="2015" name="Data Brief">
        <title>Shoot transcriptome of the giant reed, Arundo donax.</title>
        <authorList>
            <person name="Barrero R.A."/>
            <person name="Guerrero F.D."/>
            <person name="Moolhuijzen P."/>
            <person name="Goolsby J.A."/>
            <person name="Tidwell J."/>
            <person name="Bellgard S.E."/>
            <person name="Bellgard M.I."/>
        </authorList>
    </citation>
    <scope>NUCLEOTIDE SEQUENCE</scope>
    <source>
        <tissue evidence="1">Shoot tissue taken approximately 20 cm above the soil surface</tissue>
    </source>
</reference>